<accession>A0A182VTB5</accession>
<reference evidence="2" key="1">
    <citation type="submission" date="2013-03" db="EMBL/GenBank/DDBJ databases">
        <title>The Genome Sequence of Anopheles minimus MINIMUS1.</title>
        <authorList>
            <consortium name="The Broad Institute Genomics Platform"/>
            <person name="Neafsey D.E."/>
            <person name="Walton C."/>
            <person name="Walker B."/>
            <person name="Young S.K."/>
            <person name="Zeng Q."/>
            <person name="Gargeya S."/>
            <person name="Fitzgerald M."/>
            <person name="Haas B."/>
            <person name="Abouelleil A."/>
            <person name="Allen A.W."/>
            <person name="Alvarado L."/>
            <person name="Arachchi H.M."/>
            <person name="Berlin A.M."/>
            <person name="Chapman S.B."/>
            <person name="Gainer-Dewar J."/>
            <person name="Goldberg J."/>
            <person name="Griggs A."/>
            <person name="Gujja S."/>
            <person name="Hansen M."/>
            <person name="Howarth C."/>
            <person name="Imamovic A."/>
            <person name="Ireland A."/>
            <person name="Larimer J."/>
            <person name="McCowan C."/>
            <person name="Murphy C."/>
            <person name="Pearson M."/>
            <person name="Poon T.W."/>
            <person name="Priest M."/>
            <person name="Roberts A."/>
            <person name="Saif S."/>
            <person name="Shea T."/>
            <person name="Sisk P."/>
            <person name="Sykes S."/>
            <person name="Wortman J."/>
            <person name="Nusbaum C."/>
            <person name="Birren B."/>
        </authorList>
    </citation>
    <scope>NUCLEOTIDE SEQUENCE [LARGE SCALE GENOMIC DNA]</scope>
    <source>
        <strain evidence="2">MINIMUS1</strain>
    </source>
</reference>
<evidence type="ECO:0000313" key="1">
    <source>
        <dbReference type="EnsemblMetazoa" id="AMIN001306-PA"/>
    </source>
</evidence>
<dbReference type="AlphaFoldDB" id="A0A182VTB5"/>
<protein>
    <submittedName>
        <fullName evidence="1">Uncharacterized protein</fullName>
    </submittedName>
</protein>
<dbReference type="VEuPathDB" id="VectorBase:AMIN001306"/>
<keyword evidence="2" id="KW-1185">Reference proteome</keyword>
<dbReference type="Proteomes" id="UP000075920">
    <property type="component" value="Unassembled WGS sequence"/>
</dbReference>
<sequence length="146" mass="15978">MSEPCPPSLVPNSSSRSVNASRNSIIPWAGMAICERGPPRLTVFGHVVRVRWSERCVVIAEGRQMISELGRGRQGEKDLAAPSIRTDFCHLDEPAAPVLLHVQVEALRLDLQHLRGQFLLRLLALLARIEVAAAAPAQHTASVHLL</sequence>
<reference evidence="1" key="2">
    <citation type="submission" date="2020-05" db="UniProtKB">
        <authorList>
            <consortium name="EnsemblMetazoa"/>
        </authorList>
    </citation>
    <scope>IDENTIFICATION</scope>
    <source>
        <strain evidence="1">MINIMUS1</strain>
    </source>
</reference>
<dbReference type="EnsemblMetazoa" id="AMIN001306-RA">
    <property type="protein sequence ID" value="AMIN001306-PA"/>
    <property type="gene ID" value="AMIN001306"/>
</dbReference>
<proteinExistence type="predicted"/>
<name>A0A182VTB5_9DIPT</name>
<evidence type="ECO:0000313" key="2">
    <source>
        <dbReference type="Proteomes" id="UP000075920"/>
    </source>
</evidence>
<organism evidence="1 2">
    <name type="scientific">Anopheles minimus</name>
    <dbReference type="NCBI Taxonomy" id="112268"/>
    <lineage>
        <taxon>Eukaryota</taxon>
        <taxon>Metazoa</taxon>
        <taxon>Ecdysozoa</taxon>
        <taxon>Arthropoda</taxon>
        <taxon>Hexapoda</taxon>
        <taxon>Insecta</taxon>
        <taxon>Pterygota</taxon>
        <taxon>Neoptera</taxon>
        <taxon>Endopterygota</taxon>
        <taxon>Diptera</taxon>
        <taxon>Nematocera</taxon>
        <taxon>Culicoidea</taxon>
        <taxon>Culicidae</taxon>
        <taxon>Anophelinae</taxon>
        <taxon>Anopheles</taxon>
    </lineage>
</organism>